<reference evidence="2" key="1">
    <citation type="journal article" date="2019" name="BMC Genomics">
        <title>A new reference genome for Sorghum bicolor reveals high levels of sequence similarity between sweet and grain genotypes: implications for the genetics of sugar metabolism.</title>
        <authorList>
            <person name="Cooper E.A."/>
            <person name="Brenton Z.W."/>
            <person name="Flinn B.S."/>
            <person name="Jenkins J."/>
            <person name="Shu S."/>
            <person name="Flowers D."/>
            <person name="Luo F."/>
            <person name="Wang Y."/>
            <person name="Xia P."/>
            <person name="Barry K."/>
            <person name="Daum C."/>
            <person name="Lipzen A."/>
            <person name="Yoshinaga Y."/>
            <person name="Schmutz J."/>
            <person name="Saski C."/>
            <person name="Vermerris W."/>
            <person name="Kresovich S."/>
        </authorList>
    </citation>
    <scope>NUCLEOTIDE SEQUENCE</scope>
</reference>
<evidence type="ECO:0000313" key="3">
    <source>
        <dbReference type="Proteomes" id="UP000807115"/>
    </source>
</evidence>
<dbReference type="Proteomes" id="UP000807115">
    <property type="component" value="Chromosome 10"/>
</dbReference>
<comment type="caution">
    <text evidence="2">The sequence shown here is derived from an EMBL/GenBank/DDBJ whole genome shotgun (WGS) entry which is preliminary data.</text>
</comment>
<evidence type="ECO:0000256" key="1">
    <source>
        <dbReference type="SAM" id="MobiDB-lite"/>
    </source>
</evidence>
<evidence type="ECO:0000313" key="2">
    <source>
        <dbReference type="EMBL" id="KAG0513392.1"/>
    </source>
</evidence>
<dbReference type="EMBL" id="CM027689">
    <property type="protein sequence ID" value="KAG0513392.1"/>
    <property type="molecule type" value="Genomic_DNA"/>
</dbReference>
<accession>A0A921Q122</accession>
<name>A0A921Q122_SORBI</name>
<protein>
    <submittedName>
        <fullName evidence="2">Uncharacterized protein</fullName>
    </submittedName>
</protein>
<proteinExistence type="predicted"/>
<gene>
    <name evidence="2" type="ORF">BDA96_10G098200</name>
</gene>
<organism evidence="2 3">
    <name type="scientific">Sorghum bicolor</name>
    <name type="common">Sorghum</name>
    <name type="synonym">Sorghum vulgare</name>
    <dbReference type="NCBI Taxonomy" id="4558"/>
    <lineage>
        <taxon>Eukaryota</taxon>
        <taxon>Viridiplantae</taxon>
        <taxon>Streptophyta</taxon>
        <taxon>Embryophyta</taxon>
        <taxon>Tracheophyta</taxon>
        <taxon>Spermatophyta</taxon>
        <taxon>Magnoliopsida</taxon>
        <taxon>Liliopsida</taxon>
        <taxon>Poales</taxon>
        <taxon>Poaceae</taxon>
        <taxon>PACMAD clade</taxon>
        <taxon>Panicoideae</taxon>
        <taxon>Andropogonodae</taxon>
        <taxon>Andropogoneae</taxon>
        <taxon>Sorghinae</taxon>
        <taxon>Sorghum</taxon>
    </lineage>
</organism>
<feature type="region of interest" description="Disordered" evidence="1">
    <location>
        <begin position="42"/>
        <end position="62"/>
    </location>
</feature>
<dbReference type="AlphaFoldDB" id="A0A921Q122"/>
<reference evidence="2" key="2">
    <citation type="submission" date="2020-10" db="EMBL/GenBank/DDBJ databases">
        <authorList>
            <person name="Cooper E.A."/>
            <person name="Brenton Z.W."/>
            <person name="Flinn B.S."/>
            <person name="Jenkins J."/>
            <person name="Shu S."/>
            <person name="Flowers D."/>
            <person name="Luo F."/>
            <person name="Wang Y."/>
            <person name="Xia P."/>
            <person name="Barry K."/>
            <person name="Daum C."/>
            <person name="Lipzen A."/>
            <person name="Yoshinaga Y."/>
            <person name="Schmutz J."/>
            <person name="Saski C."/>
            <person name="Vermerris W."/>
            <person name="Kresovich S."/>
        </authorList>
    </citation>
    <scope>NUCLEOTIDE SEQUENCE</scope>
</reference>
<sequence length="112" mass="12362">MAAVEASCLSTPTEWWQWQAPSSRVDPDPVLDGASRVLQQGASGAWCAPSQTDSGGGPSSLGGAPITLGRMRHLCRPGGFIQRERCFSKRDRNRTRNGYIVVWIFVVFCFFR</sequence>